<dbReference type="EMBL" id="CADCXY010000001">
    <property type="protein sequence ID" value="CAB0150059.1"/>
    <property type="molecule type" value="Genomic_DNA"/>
</dbReference>
<feature type="transmembrane region" description="Helical" evidence="7">
    <location>
        <begin position="7"/>
        <end position="33"/>
    </location>
</feature>
<evidence type="ECO:0000256" key="1">
    <source>
        <dbReference type="ARBA" id="ARBA00004651"/>
    </source>
</evidence>
<dbReference type="PROSITE" id="PS50928">
    <property type="entry name" value="ABC_TM1"/>
    <property type="match status" value="1"/>
</dbReference>
<feature type="transmembrane region" description="Helical" evidence="7">
    <location>
        <begin position="507"/>
        <end position="527"/>
    </location>
</feature>
<evidence type="ECO:0000313" key="10">
    <source>
        <dbReference type="Proteomes" id="UP000481517"/>
    </source>
</evidence>
<feature type="transmembrane region" description="Helical" evidence="7">
    <location>
        <begin position="335"/>
        <end position="360"/>
    </location>
</feature>
<gene>
    <name evidence="9" type="primary">ynjC</name>
    <name evidence="9" type="ORF">PSI9734_00627</name>
</gene>
<feature type="transmembrane region" description="Helical" evidence="7">
    <location>
        <begin position="290"/>
        <end position="315"/>
    </location>
</feature>
<evidence type="ECO:0000313" key="9">
    <source>
        <dbReference type="EMBL" id="CAB0150059.1"/>
    </source>
</evidence>
<feature type="transmembrane region" description="Helical" evidence="7">
    <location>
        <begin position="404"/>
        <end position="423"/>
    </location>
</feature>
<keyword evidence="2" id="KW-0813">Transport</keyword>
<sequence length="533" mass="59053">MIKRIGWGTLVGALMISLGLPWVFVLQGLPFNLPTPTAQLWHYPGIASALRDSLVVGLVASCISLFIASIIIGRDATHGKPKTNDVGLTFAAPHLAFAIAFLWLFTPFGWFDRVLPFALPWFEQQSLVTLITILVFKETPFLVVLGRQQLAQLPYRQWILQGRSVGTSAQRSWWLIVFPAWLKAMRLVLIAVAIYTVSVVDVAQVTGPLNPPLLAPLVVNWQLQFDPLSQQLAEQGTWLLMGLAGMMALWVIAQELVLRCLMSARVGRVVAQSYEAAVALATSIIRRASLIALLGVSTAACIALIALTFARGWFYPSVLPLEWSIASWSAHNDLLLQRLGTTLSIGLVVAVLATMAITALREWQRHHRYEINDAWLLAALFVPQLSLVVAWLHSDWSQWFSNDTASVVMAHFWFSFAYGYLIYAPAERAVPQTHLTLGRSLGFGYWRSWWWFKRPLLTGALAHCLLVTLLVSVAQYVPTLLLGAGRTPTLTTELVALSSGGEWQLPAMFATALWLLALVSLVLTQIISKEPEL</sequence>
<evidence type="ECO:0000256" key="5">
    <source>
        <dbReference type="ARBA" id="ARBA00022989"/>
    </source>
</evidence>
<keyword evidence="3" id="KW-1003">Cell membrane</keyword>
<dbReference type="InterPro" id="IPR000515">
    <property type="entry name" value="MetI-like"/>
</dbReference>
<comment type="subcellular location">
    <subcellularLocation>
        <location evidence="1">Cell membrane</location>
        <topology evidence="1">Multi-pass membrane protein</topology>
    </subcellularLocation>
</comment>
<dbReference type="PANTHER" id="PTHR30183:SF6">
    <property type="entry name" value="INNER MEMBRANE ABC TRANSPORTER PERMEASE PROTEIN YNJC"/>
    <property type="match status" value="1"/>
</dbReference>
<dbReference type="AlphaFoldDB" id="A0A6S6WKL4"/>
<dbReference type="CDD" id="cd06261">
    <property type="entry name" value="TM_PBP2"/>
    <property type="match status" value="1"/>
</dbReference>
<evidence type="ECO:0000256" key="2">
    <source>
        <dbReference type="ARBA" id="ARBA00022448"/>
    </source>
</evidence>
<feature type="transmembrane region" description="Helical" evidence="7">
    <location>
        <begin position="238"/>
        <end position="258"/>
    </location>
</feature>
<dbReference type="Proteomes" id="UP000481517">
    <property type="component" value="Unassembled WGS sequence"/>
</dbReference>
<feature type="domain" description="ABC transmembrane type-1" evidence="8">
    <location>
        <begin position="50"/>
        <end position="262"/>
    </location>
</feature>
<dbReference type="Gene3D" id="1.10.3720.10">
    <property type="entry name" value="MetI-like"/>
    <property type="match status" value="2"/>
</dbReference>
<evidence type="ECO:0000259" key="8">
    <source>
        <dbReference type="PROSITE" id="PS50928"/>
    </source>
</evidence>
<keyword evidence="10" id="KW-1185">Reference proteome</keyword>
<evidence type="ECO:0000256" key="4">
    <source>
        <dbReference type="ARBA" id="ARBA00022692"/>
    </source>
</evidence>
<feature type="transmembrane region" description="Helical" evidence="7">
    <location>
        <begin position="173"/>
        <end position="195"/>
    </location>
</feature>
<accession>A0A6S6WKL4</accession>
<evidence type="ECO:0000256" key="7">
    <source>
        <dbReference type="SAM" id="Phobius"/>
    </source>
</evidence>
<keyword evidence="6 7" id="KW-0472">Membrane</keyword>
<dbReference type="RefSeq" id="WP_173919637.1">
    <property type="nucleotide sequence ID" value="NZ_CADCXY010000001.1"/>
</dbReference>
<dbReference type="SUPFAM" id="SSF161098">
    <property type="entry name" value="MetI-like"/>
    <property type="match status" value="2"/>
</dbReference>
<evidence type="ECO:0000256" key="3">
    <source>
        <dbReference type="ARBA" id="ARBA00022475"/>
    </source>
</evidence>
<feature type="transmembrane region" description="Helical" evidence="7">
    <location>
        <begin position="126"/>
        <end position="146"/>
    </location>
</feature>
<evidence type="ECO:0000256" key="6">
    <source>
        <dbReference type="ARBA" id="ARBA00023136"/>
    </source>
</evidence>
<dbReference type="InterPro" id="IPR035906">
    <property type="entry name" value="MetI-like_sf"/>
</dbReference>
<keyword evidence="5 7" id="KW-1133">Transmembrane helix</keyword>
<organism evidence="9 10">
    <name type="scientific">Pseudidiomarina piscicola</name>
    <dbReference type="NCBI Taxonomy" id="2614830"/>
    <lineage>
        <taxon>Bacteria</taxon>
        <taxon>Pseudomonadati</taxon>
        <taxon>Pseudomonadota</taxon>
        <taxon>Gammaproteobacteria</taxon>
        <taxon>Alteromonadales</taxon>
        <taxon>Idiomarinaceae</taxon>
        <taxon>Pseudidiomarina</taxon>
    </lineage>
</organism>
<feature type="transmembrane region" description="Helical" evidence="7">
    <location>
        <begin position="372"/>
        <end position="392"/>
    </location>
</feature>
<name>A0A6S6WKL4_9GAMM</name>
<feature type="transmembrane region" description="Helical" evidence="7">
    <location>
        <begin position="53"/>
        <end position="73"/>
    </location>
</feature>
<feature type="transmembrane region" description="Helical" evidence="7">
    <location>
        <begin position="85"/>
        <end position="106"/>
    </location>
</feature>
<keyword evidence="4 7" id="KW-0812">Transmembrane</keyword>
<protein>
    <submittedName>
        <fullName evidence="9">Inner membrane ABC transporter permease protein YnjC</fullName>
    </submittedName>
</protein>
<dbReference type="GO" id="GO:0005886">
    <property type="term" value="C:plasma membrane"/>
    <property type="evidence" value="ECO:0007669"/>
    <property type="project" value="UniProtKB-SubCell"/>
</dbReference>
<proteinExistence type="predicted"/>
<dbReference type="GO" id="GO:0055085">
    <property type="term" value="P:transmembrane transport"/>
    <property type="evidence" value="ECO:0007669"/>
    <property type="project" value="InterPro"/>
</dbReference>
<feature type="transmembrane region" description="Helical" evidence="7">
    <location>
        <begin position="456"/>
        <end position="477"/>
    </location>
</feature>
<dbReference type="PANTHER" id="PTHR30183">
    <property type="entry name" value="MOLYBDENUM TRANSPORT SYSTEM PERMEASE PROTEIN MODB"/>
    <property type="match status" value="1"/>
</dbReference>
<reference evidence="9 10" key="1">
    <citation type="submission" date="2020-02" db="EMBL/GenBank/DDBJ databases">
        <authorList>
            <person name="Rodrigo-Torres L."/>
            <person name="Arahal R. D."/>
            <person name="Lucena T."/>
        </authorList>
    </citation>
    <scope>NUCLEOTIDE SEQUENCE [LARGE SCALE GENOMIC DNA]</scope>
    <source>
        <strain evidence="9 10">CECT 9734</strain>
    </source>
</reference>